<dbReference type="EMBL" id="CAIIXF020000009">
    <property type="protein sequence ID" value="CAH1795706.1"/>
    <property type="molecule type" value="Genomic_DNA"/>
</dbReference>
<comment type="caution">
    <text evidence="2">The sequence shown here is derived from an EMBL/GenBank/DDBJ whole genome shotgun (WGS) entry which is preliminary data.</text>
</comment>
<dbReference type="GO" id="GO:0017154">
    <property type="term" value="F:semaphorin receptor activity"/>
    <property type="evidence" value="ECO:0007669"/>
    <property type="project" value="InterPro"/>
</dbReference>
<dbReference type="PANTHER" id="PTHR22625">
    <property type="entry name" value="PLEXIN"/>
    <property type="match status" value="1"/>
</dbReference>
<gene>
    <name evidence="2" type="ORF">OFUS_LOCUS20210</name>
</gene>
<feature type="domain" description="IPT/TIG" evidence="1">
    <location>
        <begin position="39"/>
        <end position="133"/>
    </location>
</feature>
<feature type="non-terminal residue" evidence="2">
    <location>
        <position position="225"/>
    </location>
</feature>
<evidence type="ECO:0000313" key="3">
    <source>
        <dbReference type="Proteomes" id="UP000749559"/>
    </source>
</evidence>
<dbReference type="Proteomes" id="UP000749559">
    <property type="component" value="Unassembled WGS sequence"/>
</dbReference>
<evidence type="ECO:0000259" key="1">
    <source>
        <dbReference type="SMART" id="SM00429"/>
    </source>
</evidence>
<dbReference type="SMART" id="SM00429">
    <property type="entry name" value="IPT"/>
    <property type="match status" value="1"/>
</dbReference>
<dbReference type="Pfam" id="PF01833">
    <property type="entry name" value="TIG"/>
    <property type="match status" value="1"/>
</dbReference>
<dbReference type="InterPro" id="IPR031148">
    <property type="entry name" value="Plexin"/>
</dbReference>
<sequence length="225" mass="24307">MTGESSRGVNGSIAIVLNGGLPLTLTATGVNTSFFYMPNPIITNINRNIGPISGGTIIEIIGEHLTSISRPEITVTVVVDLVKHVVKQVCGDVQPEKMLCPAPNITELIQAILVSQNLTHLNSTAINKEFDFGIGVKLDGVDEFENLTEALPNNPRTNLKVVNDIELGRLQPDIFYANTWMGIVSISIPIKTPSEAVTKDDLNVKVGEGVCRIKDMFTNAVICRV</sequence>
<dbReference type="InterPro" id="IPR014756">
    <property type="entry name" value="Ig_E-set"/>
</dbReference>
<dbReference type="InterPro" id="IPR013783">
    <property type="entry name" value="Ig-like_fold"/>
</dbReference>
<protein>
    <recommendedName>
        <fullName evidence="1">IPT/TIG domain-containing protein</fullName>
    </recommendedName>
</protein>
<evidence type="ECO:0000313" key="2">
    <source>
        <dbReference type="EMBL" id="CAH1795706.1"/>
    </source>
</evidence>
<reference evidence="2" key="1">
    <citation type="submission" date="2022-03" db="EMBL/GenBank/DDBJ databases">
        <authorList>
            <person name="Martin C."/>
        </authorList>
    </citation>
    <scope>NUCLEOTIDE SEQUENCE</scope>
</reference>
<proteinExistence type="predicted"/>
<organism evidence="2 3">
    <name type="scientific">Owenia fusiformis</name>
    <name type="common">Polychaete worm</name>
    <dbReference type="NCBI Taxonomy" id="6347"/>
    <lineage>
        <taxon>Eukaryota</taxon>
        <taxon>Metazoa</taxon>
        <taxon>Spiralia</taxon>
        <taxon>Lophotrochozoa</taxon>
        <taxon>Annelida</taxon>
        <taxon>Polychaeta</taxon>
        <taxon>Sedentaria</taxon>
        <taxon>Canalipalpata</taxon>
        <taxon>Sabellida</taxon>
        <taxon>Oweniida</taxon>
        <taxon>Oweniidae</taxon>
        <taxon>Owenia</taxon>
    </lineage>
</organism>
<dbReference type="AlphaFoldDB" id="A0A8S4PP19"/>
<keyword evidence="3" id="KW-1185">Reference proteome</keyword>
<dbReference type="InterPro" id="IPR002909">
    <property type="entry name" value="IPT_dom"/>
</dbReference>
<dbReference type="Gene3D" id="2.60.40.10">
    <property type="entry name" value="Immunoglobulins"/>
    <property type="match status" value="1"/>
</dbReference>
<dbReference type="SUPFAM" id="SSF81296">
    <property type="entry name" value="E set domains"/>
    <property type="match status" value="1"/>
</dbReference>
<name>A0A8S4PP19_OWEFU</name>
<accession>A0A8S4PP19</accession>
<dbReference type="PANTHER" id="PTHR22625:SF70">
    <property type="entry name" value="PLEXIN A, ISOFORM A"/>
    <property type="match status" value="1"/>
</dbReference>